<proteinExistence type="predicted"/>
<evidence type="ECO:0000259" key="1">
    <source>
        <dbReference type="PROSITE" id="PS50181"/>
    </source>
</evidence>
<reference evidence="2 3" key="1">
    <citation type="submission" date="2024-04" db="EMBL/GenBank/DDBJ databases">
        <title>Phyllosticta paracitricarpa is synonymous to the EU quarantine fungus P. citricarpa based on phylogenomic analyses.</title>
        <authorList>
            <consortium name="Lawrence Berkeley National Laboratory"/>
            <person name="Van Ingen-Buijs V.A."/>
            <person name="Van Westerhoven A.C."/>
            <person name="Haridas S."/>
            <person name="Skiadas P."/>
            <person name="Martin F."/>
            <person name="Groenewald J.Z."/>
            <person name="Crous P.W."/>
            <person name="Seidl M.F."/>
        </authorList>
    </citation>
    <scope>NUCLEOTIDE SEQUENCE [LARGE SCALE GENOMIC DNA]</scope>
    <source>
        <strain evidence="2 3">CBS 123374</strain>
    </source>
</reference>
<evidence type="ECO:0000313" key="3">
    <source>
        <dbReference type="Proteomes" id="UP001492380"/>
    </source>
</evidence>
<name>A0ABR1Z283_9PEZI</name>
<protein>
    <recommendedName>
        <fullName evidence="1">F-box domain-containing protein</fullName>
    </recommendedName>
</protein>
<dbReference type="InterPro" id="IPR001810">
    <property type="entry name" value="F-box_dom"/>
</dbReference>
<dbReference type="EMBL" id="JBBWRZ010000001">
    <property type="protein sequence ID" value="KAK8246292.1"/>
    <property type="molecule type" value="Genomic_DNA"/>
</dbReference>
<comment type="caution">
    <text evidence="2">The sequence shown here is derived from an EMBL/GenBank/DDBJ whole genome shotgun (WGS) entry which is preliminary data.</text>
</comment>
<feature type="domain" description="F-box" evidence="1">
    <location>
        <begin position="12"/>
        <end position="61"/>
    </location>
</feature>
<evidence type="ECO:0000313" key="2">
    <source>
        <dbReference type="EMBL" id="KAK8246292.1"/>
    </source>
</evidence>
<gene>
    <name evidence="2" type="ORF">HDK90DRAFT_7144</name>
</gene>
<organism evidence="2 3">
    <name type="scientific">Phyllosticta capitalensis</name>
    <dbReference type="NCBI Taxonomy" id="121624"/>
    <lineage>
        <taxon>Eukaryota</taxon>
        <taxon>Fungi</taxon>
        <taxon>Dikarya</taxon>
        <taxon>Ascomycota</taxon>
        <taxon>Pezizomycotina</taxon>
        <taxon>Dothideomycetes</taxon>
        <taxon>Dothideomycetes incertae sedis</taxon>
        <taxon>Botryosphaeriales</taxon>
        <taxon>Phyllostictaceae</taxon>
        <taxon>Phyllosticta</taxon>
    </lineage>
</organism>
<dbReference type="PROSITE" id="PS50181">
    <property type="entry name" value="FBOX"/>
    <property type="match status" value="1"/>
</dbReference>
<keyword evidence="3" id="KW-1185">Reference proteome</keyword>
<sequence length="475" mass="55348">MDSKNELPAHQSHNLLDIPVELTEAIANHLSLDDFSNFRLTSRKLREKSFDLFIKRYFTRRVVKLQPHNLRRLIEIAAHPPFKGQIRCLEISPEPWSFQDESHLESVKEKWNDYYSKRRDDFDKEKYEHMQKALEILLSKFSEESKRNNSFETSRLVAALLTRAFMGLGSLESLRYGLIETTSPNWDYETQEYWHAAGLFEAMGCNLSSYDWKKKRSSWEFNGHRRIDDVFSAISASGITMSRLMIESGSFMALRDPRPQLDGYEALALQSCLRDLKSLHISLNIGGPSGGFKQAIEDVTRFFKALPDTLEQLELRTHILEDMMISTTRCLKRAVRIWCQILEQLKFPRLHTLDVEIAMDMAASLLNFIENHRDSLRTVRVSHARIAGWVDDRGDRLKWSAFLELFLSLPNLEELYLATNSAIYCDIFDFDNDTCQEKLGTDGARSRIKQQLRSWREVERYKGLTQLVTRQEEDA</sequence>
<accession>A0ABR1Z283</accession>
<dbReference type="Proteomes" id="UP001492380">
    <property type="component" value="Unassembled WGS sequence"/>
</dbReference>
<dbReference type="InterPro" id="IPR032675">
    <property type="entry name" value="LRR_dom_sf"/>
</dbReference>
<dbReference type="Gene3D" id="3.80.10.10">
    <property type="entry name" value="Ribonuclease Inhibitor"/>
    <property type="match status" value="1"/>
</dbReference>